<dbReference type="Gene3D" id="3.30.420.10">
    <property type="entry name" value="Ribonuclease H-like superfamily/Ribonuclease H"/>
    <property type="match status" value="1"/>
</dbReference>
<dbReference type="OMA" id="WLECCIN"/>
<dbReference type="InParanoid" id="A0A672JGS6"/>
<dbReference type="PANTHER" id="PTHR46060:SF1">
    <property type="entry name" value="MARINER MOS1 TRANSPOSASE-LIKE PROTEIN"/>
    <property type="match status" value="1"/>
</dbReference>
<name>A0A672JGS6_SALFA</name>
<dbReference type="Proteomes" id="UP000472267">
    <property type="component" value="Chromosome 10"/>
</dbReference>
<dbReference type="Ensembl" id="ENSSFAT00005055083.1">
    <property type="protein sequence ID" value="ENSSFAP00005053406.1"/>
    <property type="gene ID" value="ENSSFAG00005025519.1"/>
</dbReference>
<dbReference type="PANTHER" id="PTHR46060">
    <property type="entry name" value="MARINER MOS1 TRANSPOSASE-LIKE PROTEIN"/>
    <property type="match status" value="1"/>
</dbReference>
<dbReference type="AlphaFoldDB" id="A0A672JGS6"/>
<proteinExistence type="predicted"/>
<reference evidence="1" key="1">
    <citation type="submission" date="2019-06" db="EMBL/GenBank/DDBJ databases">
        <authorList>
            <consortium name="Wellcome Sanger Institute Data Sharing"/>
        </authorList>
    </citation>
    <scope>NUCLEOTIDE SEQUENCE [LARGE SCALE GENOMIC DNA]</scope>
</reference>
<sequence>MSIDDQPTSGRPSTSRTAEVVGEIEDVRGKQPTLWRGGDWWIHHHVAQFLAKNGMTLLPHPPYSPDLAPCDFSLFPRLKKQLKGRRFADVEEVTDKAQQVLKGIISLEFADTFIKRETWLECCINADGDYFEGDGGVLF</sequence>
<dbReference type="GO" id="GO:0003676">
    <property type="term" value="F:nucleic acid binding"/>
    <property type="evidence" value="ECO:0007669"/>
    <property type="project" value="InterPro"/>
</dbReference>
<dbReference type="InterPro" id="IPR052709">
    <property type="entry name" value="Transposase-MT_Hybrid"/>
</dbReference>
<evidence type="ECO:0008006" key="3">
    <source>
        <dbReference type="Google" id="ProtNLM"/>
    </source>
</evidence>
<reference evidence="1" key="3">
    <citation type="submission" date="2025-09" db="UniProtKB">
        <authorList>
            <consortium name="Ensembl"/>
        </authorList>
    </citation>
    <scope>IDENTIFICATION</scope>
</reference>
<evidence type="ECO:0000313" key="2">
    <source>
        <dbReference type="Proteomes" id="UP000472267"/>
    </source>
</evidence>
<keyword evidence="2" id="KW-1185">Reference proteome</keyword>
<reference evidence="1" key="2">
    <citation type="submission" date="2025-08" db="UniProtKB">
        <authorList>
            <consortium name="Ensembl"/>
        </authorList>
    </citation>
    <scope>IDENTIFICATION</scope>
</reference>
<organism evidence="1 2">
    <name type="scientific">Salarias fasciatus</name>
    <name type="common">Jewelled blenny</name>
    <name type="synonym">Blennius fasciatus</name>
    <dbReference type="NCBI Taxonomy" id="181472"/>
    <lineage>
        <taxon>Eukaryota</taxon>
        <taxon>Metazoa</taxon>
        <taxon>Chordata</taxon>
        <taxon>Craniata</taxon>
        <taxon>Vertebrata</taxon>
        <taxon>Euteleostomi</taxon>
        <taxon>Actinopterygii</taxon>
        <taxon>Neopterygii</taxon>
        <taxon>Teleostei</taxon>
        <taxon>Neoteleostei</taxon>
        <taxon>Acanthomorphata</taxon>
        <taxon>Ovalentaria</taxon>
        <taxon>Blenniimorphae</taxon>
        <taxon>Blenniiformes</taxon>
        <taxon>Blennioidei</taxon>
        <taxon>Blenniidae</taxon>
        <taxon>Salariinae</taxon>
        <taxon>Salarias</taxon>
    </lineage>
</organism>
<dbReference type="InterPro" id="IPR036397">
    <property type="entry name" value="RNaseH_sf"/>
</dbReference>
<protein>
    <recommendedName>
        <fullName evidence="3">Tc1-like transposase DDE domain-containing protein</fullName>
    </recommendedName>
</protein>
<accession>A0A672JGS6</accession>
<evidence type="ECO:0000313" key="1">
    <source>
        <dbReference type="Ensembl" id="ENSSFAP00005053406.1"/>
    </source>
</evidence>